<dbReference type="AlphaFoldDB" id="A0A9I9D961"/>
<evidence type="ECO:0000256" key="1">
    <source>
        <dbReference type="SAM" id="MobiDB-lite"/>
    </source>
</evidence>
<dbReference type="Gramene" id="MELO3C014996.2.1">
    <property type="protein sequence ID" value="MELO3C014996.2.1"/>
    <property type="gene ID" value="MELO3C014996.2"/>
</dbReference>
<accession>A0A9I9D961</accession>
<feature type="region of interest" description="Disordered" evidence="1">
    <location>
        <begin position="49"/>
        <end position="76"/>
    </location>
</feature>
<proteinExistence type="predicted"/>
<organism evidence="2">
    <name type="scientific">Cucumis melo</name>
    <name type="common">Muskmelon</name>
    <dbReference type="NCBI Taxonomy" id="3656"/>
    <lineage>
        <taxon>Eukaryota</taxon>
        <taxon>Viridiplantae</taxon>
        <taxon>Streptophyta</taxon>
        <taxon>Embryophyta</taxon>
        <taxon>Tracheophyta</taxon>
        <taxon>Spermatophyta</taxon>
        <taxon>Magnoliopsida</taxon>
        <taxon>eudicotyledons</taxon>
        <taxon>Gunneridae</taxon>
        <taxon>Pentapetalae</taxon>
        <taxon>rosids</taxon>
        <taxon>fabids</taxon>
        <taxon>Cucurbitales</taxon>
        <taxon>Cucurbitaceae</taxon>
        <taxon>Benincaseae</taxon>
        <taxon>Cucumis</taxon>
    </lineage>
</organism>
<name>A0A9I9D961_CUCME</name>
<reference evidence="2" key="1">
    <citation type="submission" date="2023-03" db="UniProtKB">
        <authorList>
            <consortium name="EnsemblPlants"/>
        </authorList>
    </citation>
    <scope>IDENTIFICATION</scope>
</reference>
<dbReference type="EnsemblPlants" id="MELO3C014996.2.1">
    <property type="protein sequence ID" value="MELO3C014996.2.1"/>
    <property type="gene ID" value="MELO3C014996.2"/>
</dbReference>
<protein>
    <submittedName>
        <fullName evidence="2">Uncharacterized protein</fullName>
    </submittedName>
</protein>
<evidence type="ECO:0000313" key="2">
    <source>
        <dbReference type="EnsemblPlants" id="MELO3C014996.2.1"/>
    </source>
</evidence>
<sequence length="76" mass="8552">MNRNRIDARSGWSDSEHNIPKAAKQLVTHMTEDSQQFGTRTSGVLQYAKEDSQQSGRKTGGAVQQAKELNEEYAHF</sequence>